<feature type="transmembrane region" description="Helical" evidence="2">
    <location>
        <begin position="108"/>
        <end position="125"/>
    </location>
</feature>
<feature type="transmembrane region" description="Helical" evidence="2">
    <location>
        <begin position="228"/>
        <end position="250"/>
    </location>
</feature>
<feature type="region of interest" description="Disordered" evidence="1">
    <location>
        <begin position="273"/>
        <end position="295"/>
    </location>
</feature>
<keyword evidence="4" id="KW-1185">Reference proteome</keyword>
<proteinExistence type="predicted"/>
<keyword evidence="2" id="KW-0812">Transmembrane</keyword>
<protein>
    <submittedName>
        <fullName evidence="3">1036_t:CDS:1</fullName>
    </submittedName>
</protein>
<feature type="transmembrane region" description="Helical" evidence="2">
    <location>
        <begin position="33"/>
        <end position="54"/>
    </location>
</feature>
<feature type="compositionally biased region" description="Polar residues" evidence="1">
    <location>
        <begin position="273"/>
        <end position="289"/>
    </location>
</feature>
<dbReference type="SUPFAM" id="SSF81321">
    <property type="entry name" value="Family A G protein-coupled receptor-like"/>
    <property type="match status" value="1"/>
</dbReference>
<sequence>MSPELDNFSSMNASTTNIDTTSNDANTLENFHLTVNITALIFGHIDLIACSLVIYSAYVRWRTSSLAISSRVPLYLSISDVLQYLVFMPNFFYSLIFHKAIPETTCKILAYLFFLQININMILMAGPAKYWCLTSATTDNPLNTLIIGVIVTFAITFITTCYSYIKTLSMIFNVDREEISTSMDRVNRRNKLERQTTLKILIYISIYIKWIPLMLYGICTMSGYDEALWMHIFAITGFHLGGIYNCILYLMNEGIRRSNKDLTLCALENRSFNQSDYQPPQQSKSQDPESINIID</sequence>
<comment type="caution">
    <text evidence="3">The sequence shown here is derived from an EMBL/GenBank/DDBJ whole genome shotgun (WGS) entry which is preliminary data.</text>
</comment>
<accession>A0A9W4STR0</accession>
<evidence type="ECO:0000256" key="2">
    <source>
        <dbReference type="SAM" id="Phobius"/>
    </source>
</evidence>
<evidence type="ECO:0000256" key="1">
    <source>
        <dbReference type="SAM" id="MobiDB-lite"/>
    </source>
</evidence>
<feature type="transmembrane region" description="Helical" evidence="2">
    <location>
        <begin position="74"/>
        <end position="96"/>
    </location>
</feature>
<dbReference type="AlphaFoldDB" id="A0A9W4STR0"/>
<feature type="transmembrane region" description="Helical" evidence="2">
    <location>
        <begin position="198"/>
        <end position="216"/>
    </location>
</feature>
<dbReference type="Proteomes" id="UP001153678">
    <property type="component" value="Unassembled WGS sequence"/>
</dbReference>
<feature type="transmembrane region" description="Helical" evidence="2">
    <location>
        <begin position="145"/>
        <end position="165"/>
    </location>
</feature>
<organism evidence="3 4">
    <name type="scientific">Funneliformis geosporum</name>
    <dbReference type="NCBI Taxonomy" id="1117311"/>
    <lineage>
        <taxon>Eukaryota</taxon>
        <taxon>Fungi</taxon>
        <taxon>Fungi incertae sedis</taxon>
        <taxon>Mucoromycota</taxon>
        <taxon>Glomeromycotina</taxon>
        <taxon>Glomeromycetes</taxon>
        <taxon>Glomerales</taxon>
        <taxon>Glomeraceae</taxon>
        <taxon>Funneliformis</taxon>
    </lineage>
</organism>
<name>A0A9W4STR0_9GLOM</name>
<keyword evidence="2" id="KW-1133">Transmembrane helix</keyword>
<reference evidence="3" key="1">
    <citation type="submission" date="2022-08" db="EMBL/GenBank/DDBJ databases">
        <authorList>
            <person name="Kallberg Y."/>
            <person name="Tangrot J."/>
            <person name="Rosling A."/>
        </authorList>
    </citation>
    <scope>NUCLEOTIDE SEQUENCE</scope>
    <source>
        <strain evidence="3">Wild A</strain>
    </source>
</reference>
<dbReference type="Gene3D" id="1.20.1070.10">
    <property type="entry name" value="Rhodopsin 7-helix transmembrane proteins"/>
    <property type="match status" value="1"/>
</dbReference>
<evidence type="ECO:0000313" key="4">
    <source>
        <dbReference type="Proteomes" id="UP001153678"/>
    </source>
</evidence>
<dbReference type="EMBL" id="CAMKVN010002464">
    <property type="protein sequence ID" value="CAI2181237.1"/>
    <property type="molecule type" value="Genomic_DNA"/>
</dbReference>
<evidence type="ECO:0000313" key="3">
    <source>
        <dbReference type="EMBL" id="CAI2181237.1"/>
    </source>
</evidence>
<gene>
    <name evidence="3" type="ORF">FWILDA_LOCUS9983</name>
</gene>
<dbReference type="OrthoDB" id="2346190at2759"/>
<keyword evidence="2" id="KW-0472">Membrane</keyword>